<organism evidence="2 3">
    <name type="scientific">Candidatus Amesbacteria bacterium GW2011_GWA1_47_16</name>
    <dbReference type="NCBI Taxonomy" id="1618353"/>
    <lineage>
        <taxon>Bacteria</taxon>
        <taxon>Candidatus Amesiibacteriota</taxon>
    </lineage>
</organism>
<evidence type="ECO:0000313" key="2">
    <source>
        <dbReference type="EMBL" id="KKU65022.1"/>
    </source>
</evidence>
<evidence type="ECO:0000313" key="3">
    <source>
        <dbReference type="Proteomes" id="UP000034364"/>
    </source>
</evidence>
<keyword evidence="1" id="KW-1133">Transmembrane helix</keyword>
<dbReference type="EMBL" id="LCNV01000002">
    <property type="protein sequence ID" value="KKU65022.1"/>
    <property type="molecule type" value="Genomic_DNA"/>
</dbReference>
<dbReference type="AlphaFoldDB" id="A0A0G1S6K1"/>
<dbReference type="InterPro" id="IPR013783">
    <property type="entry name" value="Ig-like_fold"/>
</dbReference>
<dbReference type="PANTHER" id="PTHR34475">
    <property type="match status" value="1"/>
</dbReference>
<evidence type="ECO:0008006" key="4">
    <source>
        <dbReference type="Google" id="ProtNLM"/>
    </source>
</evidence>
<evidence type="ECO:0000256" key="1">
    <source>
        <dbReference type="SAM" id="Phobius"/>
    </source>
</evidence>
<gene>
    <name evidence="2" type="ORF">UX87_C0002G0044</name>
</gene>
<accession>A0A0G1S6K1</accession>
<comment type="caution">
    <text evidence="2">The sequence shown here is derived from an EMBL/GenBank/DDBJ whole genome shotgun (WGS) entry which is preliminary data.</text>
</comment>
<dbReference type="InterPro" id="IPR050400">
    <property type="entry name" value="Bact_Cytoskel_RodZ"/>
</dbReference>
<feature type="transmembrane region" description="Helical" evidence="1">
    <location>
        <begin position="104"/>
        <end position="122"/>
    </location>
</feature>
<reference evidence="2 3" key="1">
    <citation type="journal article" date="2015" name="Nature">
        <title>rRNA introns, odd ribosomes, and small enigmatic genomes across a large radiation of phyla.</title>
        <authorList>
            <person name="Brown C.T."/>
            <person name="Hug L.A."/>
            <person name="Thomas B.C."/>
            <person name="Sharon I."/>
            <person name="Castelle C.J."/>
            <person name="Singh A."/>
            <person name="Wilkins M.J."/>
            <person name="Williams K.H."/>
            <person name="Banfield J.F."/>
        </authorList>
    </citation>
    <scope>NUCLEOTIDE SEQUENCE [LARGE SCALE GENOMIC DNA]</scope>
</reference>
<dbReference type="Gene3D" id="2.60.40.10">
    <property type="entry name" value="Immunoglobulins"/>
    <property type="match status" value="1"/>
</dbReference>
<dbReference type="GO" id="GO:0003677">
    <property type="term" value="F:DNA binding"/>
    <property type="evidence" value="ECO:0007669"/>
    <property type="project" value="InterPro"/>
</dbReference>
<sequence length="211" mass="23869">MKTTGQILKETRASKKLDIVDISRITRIRPRFLEMLEEDDYGHLPNATVARGFIRNYGEFLGINSHHLLAVFRRDFVENQQGRIVPRGMVDPVNKVSFWTPRTTIIVAVTLVFTLFGVYLYYQYRVLTGPPHLELSTPTDRVNMNEDTVQVVGRTDPEASLSVNGHLVALEKGGTFFFRMPLNPGENKITVTSLAKSGKTTTVIRIVEYSP</sequence>
<dbReference type="Pfam" id="PF09136">
    <property type="entry name" value="Glucodextran_B"/>
    <property type="match status" value="1"/>
</dbReference>
<name>A0A0G1S6K1_9BACT</name>
<protein>
    <recommendedName>
        <fullName evidence="4">Transcriptional regulator, XRE family</fullName>
    </recommendedName>
</protein>
<keyword evidence="1" id="KW-0472">Membrane</keyword>
<dbReference type="PANTHER" id="PTHR34475:SF1">
    <property type="entry name" value="CYTOSKELETON PROTEIN RODZ"/>
    <property type="match status" value="1"/>
</dbReference>
<dbReference type="InterPro" id="IPR010982">
    <property type="entry name" value="Lambda_DNA-bd_dom_sf"/>
</dbReference>
<keyword evidence="1" id="KW-0812">Transmembrane</keyword>
<dbReference type="Pfam" id="PF13413">
    <property type="entry name" value="HTH_25"/>
    <property type="match status" value="1"/>
</dbReference>
<dbReference type="Gene3D" id="1.10.260.40">
    <property type="entry name" value="lambda repressor-like DNA-binding domains"/>
    <property type="match status" value="1"/>
</dbReference>
<dbReference type="Proteomes" id="UP000034364">
    <property type="component" value="Unassembled WGS sequence"/>
</dbReference>
<proteinExistence type="predicted"/>